<comment type="caution">
    <text evidence="3">The sequence shown here is derived from an EMBL/GenBank/DDBJ whole genome shotgun (WGS) entry which is preliminary data.</text>
</comment>
<dbReference type="AlphaFoldDB" id="A0A7W7VI97"/>
<keyword evidence="2" id="KW-0472">Membrane</keyword>
<dbReference type="Proteomes" id="UP000520767">
    <property type="component" value="Unassembled WGS sequence"/>
</dbReference>
<accession>A0A7W7VI97</accession>
<evidence type="ECO:0000256" key="2">
    <source>
        <dbReference type="SAM" id="Phobius"/>
    </source>
</evidence>
<reference evidence="3 4" key="1">
    <citation type="submission" date="2020-08" db="EMBL/GenBank/DDBJ databases">
        <title>Genomic Encyclopedia of Type Strains, Phase III (KMG-III): the genomes of soil and plant-associated and newly described type strains.</title>
        <authorList>
            <person name="Whitman W."/>
        </authorList>
    </citation>
    <scope>NUCLEOTIDE SEQUENCE [LARGE SCALE GENOMIC DNA]</scope>
    <source>
        <strain evidence="3 4">CECT 8960</strain>
    </source>
</reference>
<gene>
    <name evidence="3" type="ORF">FHR82_007313</name>
</gene>
<feature type="transmembrane region" description="Helical" evidence="2">
    <location>
        <begin position="616"/>
        <end position="637"/>
    </location>
</feature>
<evidence type="ECO:0000313" key="3">
    <source>
        <dbReference type="EMBL" id="MBB4911054.1"/>
    </source>
</evidence>
<feature type="region of interest" description="Disordered" evidence="1">
    <location>
        <begin position="661"/>
        <end position="690"/>
    </location>
</feature>
<dbReference type="EMBL" id="JACHJQ010000008">
    <property type="protein sequence ID" value="MBB4911054.1"/>
    <property type="molecule type" value="Genomic_DNA"/>
</dbReference>
<dbReference type="RefSeq" id="WP_184815047.1">
    <property type="nucleotide sequence ID" value="NZ_JACHJQ010000008.1"/>
</dbReference>
<evidence type="ECO:0000313" key="4">
    <source>
        <dbReference type="Proteomes" id="UP000520767"/>
    </source>
</evidence>
<keyword evidence="2" id="KW-1133">Transmembrane helix</keyword>
<proteinExistence type="predicted"/>
<organism evidence="3 4">
    <name type="scientific">Actinophytocola algeriensis</name>
    <dbReference type="NCBI Taxonomy" id="1768010"/>
    <lineage>
        <taxon>Bacteria</taxon>
        <taxon>Bacillati</taxon>
        <taxon>Actinomycetota</taxon>
        <taxon>Actinomycetes</taxon>
        <taxon>Pseudonocardiales</taxon>
        <taxon>Pseudonocardiaceae</taxon>
    </lineage>
</organism>
<protein>
    <recommendedName>
        <fullName evidence="5">Membrane-associated oxidoreductase</fullName>
    </recommendedName>
</protein>
<keyword evidence="4" id="KW-1185">Reference proteome</keyword>
<evidence type="ECO:0008006" key="5">
    <source>
        <dbReference type="Google" id="ProtNLM"/>
    </source>
</evidence>
<sequence length="761" mass="81273">MRRTLLRAASTGSWGDFRHRPVDAAHLRDLCRAPERVDPRGLMIRNAKIAGLLDLSGMDIPFPLRFEACEFAEPPLFDGARLHELALLRCGLPAGLQANGLRVTRDLDLSRSTIAGALQTPASTSKQSAIWLCEAEIGGRLLCVGTRIRPGGIRAIHADRLRVAGAVRLINGFEADGEVRLIGAHIDGALDLSGAQLRRPDGGVALALNDMNLGGSLFLIGDATHRKPVVEGRIDMGAARIAGQMIVRDAELGGTAPLTGPYASSRSGGTAISAPRAAVNGDLSFEGVCRVHGGIDLSLGEFGFVHFTPECVLDAAGGVALDLRNADLRSSVELADGVTVRGTITLDGASVGGNLLLRGVRLSKPGDGPLLSARSTRVLGDVEAQRLHAEGGSVDLRGAEVGNNLDLEAATLFNPERFTLYLHNATINGSVRLDAGFSSDGEVRLSRTTIGGRLDLRGGTFTDRDGHAIEAEGLVSRGGMYLGWARVSPSVNLTGAQTTTLADDPDTWPGEFLIRGFTYERFGPLTAESPPNWDAGPRIAWLARQSSFEAGPYEHAARVFREHGHLAAAEEVLISQRRHARHAATRQAGASPRIRLWALMDRLYSLFGYGYRPGRAGWPLVALLVAVFVLMLVPSGAGTLRATDPRGNVYTPTGRLVTVSPVSPPAPGTLPDRVGDYSTHTPSRPSPDPCGDGQVRCYNAFFYAIDTVVPLVSMGQRATWYPDTHTPSGEFLMWFLNIATLLGWVLSSVLVFSFARLARSV</sequence>
<keyword evidence="2" id="KW-0812">Transmembrane</keyword>
<name>A0A7W7VI97_9PSEU</name>
<evidence type="ECO:0000256" key="1">
    <source>
        <dbReference type="SAM" id="MobiDB-lite"/>
    </source>
</evidence>
<feature type="transmembrane region" description="Helical" evidence="2">
    <location>
        <begin position="731"/>
        <end position="755"/>
    </location>
</feature>